<proteinExistence type="inferred from homology"/>
<organism evidence="5 6">
    <name type="scientific">Halorientalis persicus</name>
    <dbReference type="NCBI Taxonomy" id="1367881"/>
    <lineage>
        <taxon>Archaea</taxon>
        <taxon>Methanobacteriati</taxon>
        <taxon>Methanobacteriota</taxon>
        <taxon>Stenosarchaea group</taxon>
        <taxon>Halobacteria</taxon>
        <taxon>Halobacteriales</taxon>
        <taxon>Haloarculaceae</taxon>
        <taxon>Halorientalis</taxon>
    </lineage>
</organism>
<dbReference type="GO" id="GO:0006631">
    <property type="term" value="P:fatty acid metabolic process"/>
    <property type="evidence" value="ECO:0007669"/>
    <property type="project" value="TreeGrafter"/>
</dbReference>
<dbReference type="Gene3D" id="3.40.50.1820">
    <property type="entry name" value="alpha/beta hydrolase"/>
    <property type="match status" value="1"/>
</dbReference>
<dbReference type="InterPro" id="IPR042490">
    <property type="entry name" value="Thio_Ohase/BAAT_N"/>
</dbReference>
<sequence length="437" mass="47034">MDDSPLIVVDPARPLVDERFAVRLAGFPPRRRVTVRARMPLDGGLWAASVTIRTDDDGTADLDSQRPLAGTYDTADTMGLVWSAERIGDRPAAHERTRTDGNVSLTATVGGRRVASATVEHRFQREGVTVESVDHPKLVARLYEPPAAAVDDDGHHPGVVLLGGSSGGFPSRRVASLLASRGYAVLALAYFGRDGLPDRLVEVPLEYVESAVEWLAARNHVRPDPLGVVGWSRGGELALLAATRCDRLRTAVGYAPSAVTFQGNKLLSDPGSAWTVDGEGVPYVPLARPTGFRCRAVAGWLQGQPLSVRPLFERGLAQASEKRVRAATIPVEEIGGPVLLVTGDDDRVWPADTLATRAMARLDAASYPHTYDHLRVPGAGHDIKVPYHPTTERATRPFPLPGRPLALDMGGTPAGYARADAQAWERTLEVLDEGLYP</sequence>
<dbReference type="RefSeq" id="WP_092657627.1">
    <property type="nucleotide sequence ID" value="NZ_FOCX01000002.1"/>
</dbReference>
<dbReference type="Pfam" id="PF04775">
    <property type="entry name" value="Bile_Hydr_Trans"/>
    <property type="match status" value="1"/>
</dbReference>
<dbReference type="GO" id="GO:0006637">
    <property type="term" value="P:acyl-CoA metabolic process"/>
    <property type="evidence" value="ECO:0007669"/>
    <property type="project" value="InterPro"/>
</dbReference>
<dbReference type="Proteomes" id="UP000198775">
    <property type="component" value="Unassembled WGS sequence"/>
</dbReference>
<feature type="active site" description="Charge relay system" evidence="2">
    <location>
        <position position="381"/>
    </location>
</feature>
<evidence type="ECO:0000313" key="5">
    <source>
        <dbReference type="EMBL" id="SEN30057.1"/>
    </source>
</evidence>
<name>A0A1H8FFT8_9EURY</name>
<feature type="active site" description="Charge relay system" evidence="2">
    <location>
        <position position="232"/>
    </location>
</feature>
<keyword evidence="6" id="KW-1185">Reference proteome</keyword>
<dbReference type="InterPro" id="IPR014940">
    <property type="entry name" value="BAAT_C"/>
</dbReference>
<dbReference type="AlphaFoldDB" id="A0A1H8FFT8"/>
<dbReference type="InterPro" id="IPR006862">
    <property type="entry name" value="Thio_Ohase/aa_AcTrfase"/>
</dbReference>
<accession>A0A1H8FFT8</accession>
<dbReference type="PANTHER" id="PTHR10824:SF4">
    <property type="entry name" value="ACYL-COENZYME A THIOESTERASE 1-LIKE"/>
    <property type="match status" value="1"/>
</dbReference>
<dbReference type="Pfam" id="PF08840">
    <property type="entry name" value="BAAT_C"/>
    <property type="match status" value="1"/>
</dbReference>
<dbReference type="OrthoDB" id="205226at2157"/>
<reference evidence="6" key="1">
    <citation type="submission" date="2016-10" db="EMBL/GenBank/DDBJ databases">
        <authorList>
            <person name="Varghese N."/>
            <person name="Submissions S."/>
        </authorList>
    </citation>
    <scope>NUCLEOTIDE SEQUENCE [LARGE SCALE GENOMIC DNA]</scope>
    <source>
        <strain evidence="6">IBRC-M 10043</strain>
    </source>
</reference>
<evidence type="ECO:0000256" key="2">
    <source>
        <dbReference type="PIRSR" id="PIRSR016521-1"/>
    </source>
</evidence>
<evidence type="ECO:0000259" key="3">
    <source>
        <dbReference type="Pfam" id="PF04775"/>
    </source>
</evidence>
<evidence type="ECO:0000259" key="4">
    <source>
        <dbReference type="Pfam" id="PF08840"/>
    </source>
</evidence>
<dbReference type="Gene3D" id="2.60.40.2240">
    <property type="entry name" value="Acyl-CoA thioester hydrolase/BAAT N-terminal domain"/>
    <property type="match status" value="1"/>
</dbReference>
<dbReference type="GO" id="GO:0047617">
    <property type="term" value="F:fatty acyl-CoA hydrolase activity"/>
    <property type="evidence" value="ECO:0007669"/>
    <property type="project" value="TreeGrafter"/>
</dbReference>
<dbReference type="PANTHER" id="PTHR10824">
    <property type="entry name" value="ACYL-COENZYME A THIOESTERASE-RELATED"/>
    <property type="match status" value="1"/>
</dbReference>
<gene>
    <name evidence="5" type="ORF">SAMN05216388_1002267</name>
</gene>
<keyword evidence="5" id="KW-0378">Hydrolase</keyword>
<feature type="domain" description="Acyl-CoA thioester hydrolase/bile acid-CoA amino acid N-acetyltransferase" evidence="3">
    <location>
        <begin position="17"/>
        <end position="134"/>
    </location>
</feature>
<feature type="domain" description="BAAT/Acyl-CoA thioester hydrolase C-terminal" evidence="4">
    <location>
        <begin position="203"/>
        <end position="435"/>
    </location>
</feature>
<protein>
    <submittedName>
        <fullName evidence="5">Acyl-CoA thioester hydrolase/BAAT N-terminal region</fullName>
    </submittedName>
</protein>
<dbReference type="SUPFAM" id="SSF53474">
    <property type="entry name" value="alpha/beta-Hydrolases"/>
    <property type="match status" value="1"/>
</dbReference>
<dbReference type="PIRSF" id="PIRSF016521">
    <property type="entry name" value="Acyl-CoA_hydro"/>
    <property type="match status" value="1"/>
</dbReference>
<comment type="similarity">
    <text evidence="1">Belongs to the C/M/P thioester hydrolase family.</text>
</comment>
<feature type="active site" description="Charge relay system" evidence="2">
    <location>
        <position position="346"/>
    </location>
</feature>
<dbReference type="InterPro" id="IPR016662">
    <property type="entry name" value="Acyl-CoA_thioEstase_long-chain"/>
</dbReference>
<evidence type="ECO:0000256" key="1">
    <source>
        <dbReference type="ARBA" id="ARBA00006538"/>
    </source>
</evidence>
<evidence type="ECO:0000313" key="6">
    <source>
        <dbReference type="Proteomes" id="UP000198775"/>
    </source>
</evidence>
<dbReference type="EMBL" id="FOCX01000002">
    <property type="protein sequence ID" value="SEN30057.1"/>
    <property type="molecule type" value="Genomic_DNA"/>
</dbReference>
<dbReference type="InterPro" id="IPR029058">
    <property type="entry name" value="AB_hydrolase_fold"/>
</dbReference>